<dbReference type="Proteomes" id="UP000183561">
    <property type="component" value="Unassembled WGS sequence"/>
</dbReference>
<organism evidence="1 2">
    <name type="scientific">Rhodococcus koreensis</name>
    <dbReference type="NCBI Taxonomy" id="99653"/>
    <lineage>
        <taxon>Bacteria</taxon>
        <taxon>Bacillati</taxon>
        <taxon>Actinomycetota</taxon>
        <taxon>Actinomycetes</taxon>
        <taxon>Mycobacteriales</taxon>
        <taxon>Nocardiaceae</taxon>
        <taxon>Rhodococcus</taxon>
    </lineage>
</organism>
<gene>
    <name evidence="1" type="ORF">SAMN04490239_0095</name>
</gene>
<name>A0A1H4I5W5_9NOCA</name>
<dbReference type="AlphaFoldDB" id="A0A1H4I5W5"/>
<dbReference type="EMBL" id="FNSV01000001">
    <property type="protein sequence ID" value="SEB29467.1"/>
    <property type="molecule type" value="Genomic_DNA"/>
</dbReference>
<keyword evidence="2" id="KW-1185">Reference proteome</keyword>
<evidence type="ECO:0000313" key="1">
    <source>
        <dbReference type="EMBL" id="SEB29467.1"/>
    </source>
</evidence>
<reference evidence="2" key="1">
    <citation type="submission" date="2016-10" db="EMBL/GenBank/DDBJ databases">
        <authorList>
            <person name="Varghese N."/>
            <person name="Submissions S."/>
        </authorList>
    </citation>
    <scope>NUCLEOTIDE SEQUENCE [LARGE SCALE GENOMIC DNA]</scope>
    <source>
        <strain evidence="2">DSM 44498</strain>
    </source>
</reference>
<dbReference type="RefSeq" id="WP_072949810.1">
    <property type="nucleotide sequence ID" value="NZ_FNSV01000001.1"/>
</dbReference>
<sequence>MSTSTPPVEPVDATSEVLDYRGYAAFEEIYTRELALLATFGIADPEVTWTGGNCYALTGALTAADGRSIYLLATTNGEPALTIDEPVTHWTVGLYDTESDSVALAMGEASVTALIDEYGEEIVDSSDALGSALTGARMALDQYAAPSGKIVLIGNRGVSWITE</sequence>
<evidence type="ECO:0000313" key="2">
    <source>
        <dbReference type="Proteomes" id="UP000183561"/>
    </source>
</evidence>
<accession>A0A1H4I5W5</accession>
<proteinExistence type="predicted"/>
<dbReference type="OrthoDB" id="4460822at2"/>
<protein>
    <submittedName>
        <fullName evidence="1">Uncharacterized protein</fullName>
    </submittedName>
</protein>